<reference evidence="1" key="1">
    <citation type="submission" date="2019-04" db="EMBL/GenBank/DDBJ databases">
        <title>An insight into the mialome of Ixodes scapularis.</title>
        <authorList>
            <person name="Ribeiro J.M."/>
            <person name="Mather T.N."/>
            <person name="Karim S."/>
        </authorList>
    </citation>
    <scope>NUCLEOTIDE SEQUENCE</scope>
</reference>
<accession>A0A4D5RGJ4</accession>
<dbReference type="EMBL" id="GHJT01001730">
    <property type="protein sequence ID" value="MOY35701.1"/>
    <property type="molecule type" value="Transcribed_RNA"/>
</dbReference>
<protein>
    <submittedName>
        <fullName evidence="1">Uncharacterized protein</fullName>
    </submittedName>
</protein>
<dbReference type="AlphaFoldDB" id="A0A4D5RGJ4"/>
<sequence length="114" mass="12961">MPCKHRMILMLSHDPCVGVALLIYIIQKTVCIQMRMRVTTRSVLLMPRGNEFKEKDVQPFHSREEGRPAELYLIHCRNAQAPISRLFSSDMPPIVDASPATQSRLHTVHVTPNG</sequence>
<name>A0A4D5RGJ4_IXOSC</name>
<proteinExistence type="predicted"/>
<evidence type="ECO:0000313" key="1">
    <source>
        <dbReference type="EMBL" id="MOY35701.1"/>
    </source>
</evidence>
<organism evidence="1">
    <name type="scientific">Ixodes scapularis</name>
    <name type="common">Black-legged tick</name>
    <name type="synonym">Deer tick</name>
    <dbReference type="NCBI Taxonomy" id="6945"/>
    <lineage>
        <taxon>Eukaryota</taxon>
        <taxon>Metazoa</taxon>
        <taxon>Ecdysozoa</taxon>
        <taxon>Arthropoda</taxon>
        <taxon>Chelicerata</taxon>
        <taxon>Arachnida</taxon>
        <taxon>Acari</taxon>
        <taxon>Parasitiformes</taxon>
        <taxon>Ixodida</taxon>
        <taxon>Ixodoidea</taxon>
        <taxon>Ixodidae</taxon>
        <taxon>Ixodinae</taxon>
        <taxon>Ixodes</taxon>
    </lineage>
</organism>